<evidence type="ECO:0008006" key="4">
    <source>
        <dbReference type="Google" id="ProtNLM"/>
    </source>
</evidence>
<feature type="transmembrane region" description="Helical" evidence="1">
    <location>
        <begin position="103"/>
        <end position="122"/>
    </location>
</feature>
<name>A0ABV8I7I5_9ACTN</name>
<gene>
    <name evidence="2" type="ORF">ACFOWE_17850</name>
</gene>
<proteinExistence type="predicted"/>
<dbReference type="RefSeq" id="WP_377289080.1">
    <property type="nucleotide sequence ID" value="NZ_JBHSBM010000017.1"/>
</dbReference>
<organism evidence="2 3">
    <name type="scientific">Planomonospora corallina</name>
    <dbReference type="NCBI Taxonomy" id="1806052"/>
    <lineage>
        <taxon>Bacteria</taxon>
        <taxon>Bacillati</taxon>
        <taxon>Actinomycetota</taxon>
        <taxon>Actinomycetes</taxon>
        <taxon>Streptosporangiales</taxon>
        <taxon>Streptosporangiaceae</taxon>
        <taxon>Planomonospora</taxon>
    </lineage>
</organism>
<accession>A0ABV8I7I5</accession>
<protein>
    <recommendedName>
        <fullName evidence="4">Transporter</fullName>
    </recommendedName>
</protein>
<feature type="transmembrane region" description="Helical" evidence="1">
    <location>
        <begin position="185"/>
        <end position="204"/>
    </location>
</feature>
<evidence type="ECO:0000313" key="2">
    <source>
        <dbReference type="EMBL" id="MFC4060172.1"/>
    </source>
</evidence>
<feature type="transmembrane region" description="Helical" evidence="1">
    <location>
        <begin position="36"/>
        <end position="56"/>
    </location>
</feature>
<sequence length="208" mass="22238">MDEDEVELSPQETLRLIEQQSSVALDQFVPDPVPHYLAWGAAWLVGFGAIFLRQGLSGTPYVEIPQAVTMALLFGLMAMAMLVSALTMWQLRSPVRGASQQRGMLYGLAWPFAFLAVWVVALRLGPFLPEAEQGLLWAALSMLVVSILYMAGGAIWLVRPMFVFGAALAVLNAVGAAAGPGWHSLLMAVGGGGGSIAAGLVMRWKGPR</sequence>
<dbReference type="Proteomes" id="UP001595850">
    <property type="component" value="Unassembled WGS sequence"/>
</dbReference>
<comment type="caution">
    <text evidence="2">The sequence shown here is derived from an EMBL/GenBank/DDBJ whole genome shotgun (WGS) entry which is preliminary data.</text>
</comment>
<dbReference type="EMBL" id="JBHSBM010000017">
    <property type="protein sequence ID" value="MFC4060172.1"/>
    <property type="molecule type" value="Genomic_DNA"/>
</dbReference>
<reference evidence="3" key="1">
    <citation type="journal article" date="2019" name="Int. J. Syst. Evol. Microbiol.">
        <title>The Global Catalogue of Microorganisms (GCM) 10K type strain sequencing project: providing services to taxonomists for standard genome sequencing and annotation.</title>
        <authorList>
            <consortium name="The Broad Institute Genomics Platform"/>
            <consortium name="The Broad Institute Genome Sequencing Center for Infectious Disease"/>
            <person name="Wu L."/>
            <person name="Ma J."/>
        </authorList>
    </citation>
    <scope>NUCLEOTIDE SEQUENCE [LARGE SCALE GENOMIC DNA]</scope>
    <source>
        <strain evidence="3">TBRC 4489</strain>
    </source>
</reference>
<keyword evidence="3" id="KW-1185">Reference proteome</keyword>
<feature type="transmembrane region" description="Helical" evidence="1">
    <location>
        <begin position="134"/>
        <end position="157"/>
    </location>
</feature>
<keyword evidence="1" id="KW-1133">Transmembrane helix</keyword>
<feature type="transmembrane region" description="Helical" evidence="1">
    <location>
        <begin position="68"/>
        <end position="91"/>
    </location>
</feature>
<keyword evidence="1" id="KW-0472">Membrane</keyword>
<keyword evidence="1" id="KW-0812">Transmembrane</keyword>
<evidence type="ECO:0000313" key="3">
    <source>
        <dbReference type="Proteomes" id="UP001595850"/>
    </source>
</evidence>
<evidence type="ECO:0000256" key="1">
    <source>
        <dbReference type="SAM" id="Phobius"/>
    </source>
</evidence>